<reference evidence="2" key="3">
    <citation type="submission" date="2015-04" db="UniProtKB">
        <authorList>
            <consortium name="EnsemblPlants"/>
        </authorList>
    </citation>
    <scope>IDENTIFICATION</scope>
</reference>
<name>A0A0D9V1F7_9ORYZ</name>
<dbReference type="Proteomes" id="UP000032180">
    <property type="component" value="Chromosome 1"/>
</dbReference>
<feature type="region of interest" description="Disordered" evidence="1">
    <location>
        <begin position="661"/>
        <end position="680"/>
    </location>
</feature>
<dbReference type="eggNOG" id="KOG1121">
    <property type="taxonomic scope" value="Eukaryota"/>
</dbReference>
<reference evidence="3" key="2">
    <citation type="submission" date="2013-12" db="EMBL/GenBank/DDBJ databases">
        <authorList>
            <person name="Yu Y."/>
            <person name="Lee S."/>
            <person name="de Baynast K."/>
            <person name="Wissotski M."/>
            <person name="Liu L."/>
            <person name="Talag J."/>
            <person name="Goicoechea J."/>
            <person name="Angelova A."/>
            <person name="Jetty R."/>
            <person name="Kudrna D."/>
            <person name="Golser W."/>
            <person name="Rivera L."/>
            <person name="Zhang J."/>
            <person name="Wing R."/>
        </authorList>
    </citation>
    <scope>NUCLEOTIDE SEQUENCE</scope>
</reference>
<proteinExistence type="predicted"/>
<accession>A0A0D9V1F7</accession>
<keyword evidence="3" id="KW-1185">Reference proteome</keyword>
<reference evidence="2 3" key="1">
    <citation type="submission" date="2012-08" db="EMBL/GenBank/DDBJ databases">
        <title>Oryza genome evolution.</title>
        <authorList>
            <person name="Wing R.A."/>
        </authorList>
    </citation>
    <scope>NUCLEOTIDE SEQUENCE</scope>
</reference>
<dbReference type="Gramene" id="LPERR01G15200.2">
    <property type="protein sequence ID" value="LPERR01G15200.2"/>
    <property type="gene ID" value="LPERR01G15200"/>
</dbReference>
<sequence>MALQTFKSVPNANAAGIASLHDDLLAEILLRLQSGASLARAALASKRCLAVASAPGFLARFRARHRHASSPLLGIFVSHGYSGGLPVFYPAPAVRSDPDLGAAVRGGDFLLTRVGSVGEEEDLLQDCRNGLLLFRRGGRSVAVYDPFSRRCVSVRRPEEDGPFSDTYTDYLLPGRGGGGAASFRVVSVQRHGRMMRAVDYDSDTGQWSFHPWVESARRPLRGQAMHAAGLIFWKWDENSVMLLDTGAMEFSMLPLPVSFFQSSKYAIGEMEDGVCCLVCLDGPIDNVYMQVWLLVDSGGVRSWELEKEVPVSKVLDRHSRVRQVRTVATGFVLLSWDERYPQFVIDLKNLKVKAQFICSGEAYLFQMPWPPAVLVNTEFQPAYLALPSQSAEYVEPLQRIVTQDTVNHVNLGEERMDVVVNSEGQLDMLLGPHGPLDTQEVMATEVETIVATADLKLPMSAEAQKKTVVEIPEDQIRKGLEVPVQKRKNTRLEKRRGKWYGSVLHQAMEKKARYMGDVEQLKVQPAHLALPSQCAEYVETLHRIVTRNTANHVNLAVEKIDVVVNSEGAQLDLVLGPHGPLDTHEVMAAETETSVTIANLKLMSAEAQKQTVVEKPEIRKELEVSFLRRTRTRLEKRGAERYESVLHQAMKRKARYMGGMEQVSASPGRNNSRSGKPIVVGPRYGRYYQRRAVVNVHRLDKQ</sequence>
<evidence type="ECO:0000256" key="1">
    <source>
        <dbReference type="SAM" id="MobiDB-lite"/>
    </source>
</evidence>
<feature type="compositionally biased region" description="Polar residues" evidence="1">
    <location>
        <begin position="663"/>
        <end position="674"/>
    </location>
</feature>
<dbReference type="AlphaFoldDB" id="A0A0D9V1F7"/>
<protein>
    <submittedName>
        <fullName evidence="2">Uncharacterized protein</fullName>
    </submittedName>
</protein>
<dbReference type="HOGENOM" id="CLU_026746_0_0_1"/>
<organism evidence="2 3">
    <name type="scientific">Leersia perrieri</name>
    <dbReference type="NCBI Taxonomy" id="77586"/>
    <lineage>
        <taxon>Eukaryota</taxon>
        <taxon>Viridiplantae</taxon>
        <taxon>Streptophyta</taxon>
        <taxon>Embryophyta</taxon>
        <taxon>Tracheophyta</taxon>
        <taxon>Spermatophyta</taxon>
        <taxon>Magnoliopsida</taxon>
        <taxon>Liliopsida</taxon>
        <taxon>Poales</taxon>
        <taxon>Poaceae</taxon>
        <taxon>BOP clade</taxon>
        <taxon>Oryzoideae</taxon>
        <taxon>Oryzeae</taxon>
        <taxon>Oryzinae</taxon>
        <taxon>Leersia</taxon>
    </lineage>
</organism>
<dbReference type="STRING" id="77586.A0A0D9V1F7"/>
<dbReference type="EnsemblPlants" id="LPERR01G15200.2">
    <property type="protein sequence ID" value="LPERR01G15200.2"/>
    <property type="gene ID" value="LPERR01G15200"/>
</dbReference>
<evidence type="ECO:0000313" key="2">
    <source>
        <dbReference type="EnsemblPlants" id="LPERR01G15200.2"/>
    </source>
</evidence>
<dbReference type="InterPro" id="IPR036047">
    <property type="entry name" value="F-box-like_dom_sf"/>
</dbReference>
<evidence type="ECO:0000313" key="3">
    <source>
        <dbReference type="Proteomes" id="UP000032180"/>
    </source>
</evidence>
<dbReference type="SUPFAM" id="SSF81383">
    <property type="entry name" value="F-box domain"/>
    <property type="match status" value="1"/>
</dbReference>
<dbReference type="PANTHER" id="PTHR33207">
    <property type="entry name" value="F-BOX DOMAIN CONTAINING PROTEIN-RELATED"/>
    <property type="match status" value="1"/>
</dbReference>